<dbReference type="Proteomes" id="UP000031512">
    <property type="component" value="Chromosome 1"/>
</dbReference>
<reference evidence="1 2" key="1">
    <citation type="journal article" date="2012" name="BMC Genomics">
        <title>Comparative genomic analysis and phylogenetic position of Theileria equi.</title>
        <authorList>
            <person name="Kappmeyer L.S."/>
            <person name="Thiagarajan M."/>
            <person name="Herndon D.R."/>
            <person name="Ramsay J.D."/>
            <person name="Caler E."/>
            <person name="Djikeng A."/>
            <person name="Gillespie J.J."/>
            <person name="Lau A.O."/>
            <person name="Roalson E.H."/>
            <person name="Silva J.C."/>
            <person name="Silva M.G."/>
            <person name="Suarez C.E."/>
            <person name="Ueti M.W."/>
            <person name="Nene V.M."/>
            <person name="Mealey R.H."/>
            <person name="Knowles D.P."/>
            <person name="Brayton K.A."/>
        </authorList>
    </citation>
    <scope>NUCLEOTIDE SEQUENCE [LARGE SCALE GENOMIC DNA]</scope>
    <source>
        <strain evidence="1 2">WA</strain>
    </source>
</reference>
<accession>L0AVM6</accession>
<dbReference type="AlphaFoldDB" id="L0AVM6"/>
<dbReference type="GeneID" id="15806870"/>
<name>L0AVM6_THEEQ</name>
<evidence type="ECO:0000313" key="2">
    <source>
        <dbReference type="Proteomes" id="UP000031512"/>
    </source>
</evidence>
<gene>
    <name evidence="1" type="ORF">BEWA_025110</name>
</gene>
<sequence length="204" mass="23512">MMSIADHLKDYKFHLDSWNKVRLSVQMNMKAISIILEKFRLYNVQEVIPYDDDKTMNAILDSYYVPIGAPPSTNGQADKQLLEKSHSVDHGLNTLEPGDLQYEPLSAVDLDISDLRHIDDELHIPTKSPVLASLMINHPGTITLFLQKQSNKIMQLIFEIRAMYDDFKKRHLPKMQSIYDACEVYRNRMICTHVLEDILGPRGL</sequence>
<dbReference type="EMBL" id="CP001669">
    <property type="protein sequence ID" value="AFZ79662.1"/>
    <property type="molecule type" value="Genomic_DNA"/>
</dbReference>
<dbReference type="VEuPathDB" id="PiroplasmaDB:BEWA_025110"/>
<dbReference type="KEGG" id="beq:BEWA_025110"/>
<organism evidence="1 2">
    <name type="scientific">Theileria equi strain WA</name>
    <dbReference type="NCBI Taxonomy" id="1537102"/>
    <lineage>
        <taxon>Eukaryota</taxon>
        <taxon>Sar</taxon>
        <taxon>Alveolata</taxon>
        <taxon>Apicomplexa</taxon>
        <taxon>Aconoidasida</taxon>
        <taxon>Piroplasmida</taxon>
        <taxon>Theileriidae</taxon>
        <taxon>Theileria</taxon>
    </lineage>
</organism>
<proteinExistence type="predicted"/>
<dbReference type="eggNOG" id="ENOG502QXKU">
    <property type="taxonomic scope" value="Eukaryota"/>
</dbReference>
<dbReference type="RefSeq" id="XP_004829328.1">
    <property type="nucleotide sequence ID" value="XM_004829271.1"/>
</dbReference>
<keyword evidence="2" id="KW-1185">Reference proteome</keyword>
<evidence type="ECO:0000313" key="1">
    <source>
        <dbReference type="EMBL" id="AFZ79662.1"/>
    </source>
</evidence>
<dbReference type="OrthoDB" id="365122at2759"/>
<protein>
    <submittedName>
        <fullName evidence="1">Uncharacterized protein</fullName>
    </submittedName>
</protein>